<dbReference type="PANTHER" id="PTHR47738:SF3">
    <property type="entry name" value="PHOSPHOTRANSFERASE SYSTEM MANNITOL_FRUCTOSE-SPECIFIC IIA DOMAIN CONTAINING PROTEIN"/>
    <property type="match status" value="1"/>
</dbReference>
<dbReference type="InterPro" id="IPR002178">
    <property type="entry name" value="PTS_EIIA_type-2_dom"/>
</dbReference>
<evidence type="ECO:0000313" key="2">
    <source>
        <dbReference type="EMBL" id="RNB85489.1"/>
    </source>
</evidence>
<keyword evidence="2" id="KW-0813">Transport</keyword>
<name>A0A3M8DD27_9BACL</name>
<dbReference type="RefSeq" id="WP_122912002.1">
    <property type="nucleotide sequence ID" value="NZ_RHHT01000003.1"/>
</dbReference>
<proteinExistence type="predicted"/>
<dbReference type="PANTHER" id="PTHR47738">
    <property type="entry name" value="PTS SYSTEM FRUCTOSE-LIKE EIIA COMPONENT-RELATED"/>
    <property type="match status" value="1"/>
</dbReference>
<dbReference type="InterPro" id="IPR051541">
    <property type="entry name" value="PTS_SugarTrans_NitroReg"/>
</dbReference>
<feature type="domain" description="PTS EIIA type-2" evidence="1">
    <location>
        <begin position="1"/>
        <end position="147"/>
    </location>
</feature>
<sequence>MIRPEFVVLQSQASSAEEVIRELSELFLRHQIVKESYPEAVLNREREYPTALPGKGFFVAIPHTDSSHVLESGIAVATLQTPVRFGLMSDPDKLVDVSLVFLLAVADPREHLALLKRLMEILSDTERLQKVLGASSADEVLDVMQTSIA</sequence>
<reference evidence="2 3" key="1">
    <citation type="submission" date="2018-10" db="EMBL/GenBank/DDBJ databases">
        <title>Phylogenomics of Brevibacillus.</title>
        <authorList>
            <person name="Dunlap C."/>
        </authorList>
    </citation>
    <scope>NUCLEOTIDE SEQUENCE [LARGE SCALE GENOMIC DNA]</scope>
    <source>
        <strain evidence="2 3">JCM 15085</strain>
    </source>
</reference>
<gene>
    <name evidence="2" type="ORF">EDM58_02875</name>
</gene>
<accession>A0A3M8DD27</accession>
<keyword evidence="2" id="KW-0762">Sugar transport</keyword>
<protein>
    <submittedName>
        <fullName evidence="2">PTS sugar transporter subunit IIA</fullName>
    </submittedName>
</protein>
<dbReference type="Gene3D" id="3.40.930.10">
    <property type="entry name" value="Mannitol-specific EII, Chain A"/>
    <property type="match status" value="1"/>
</dbReference>
<dbReference type="PROSITE" id="PS51094">
    <property type="entry name" value="PTS_EIIA_TYPE_2"/>
    <property type="match status" value="1"/>
</dbReference>
<organism evidence="2 3">
    <name type="scientific">Brevibacillus panacihumi</name>
    <dbReference type="NCBI Taxonomy" id="497735"/>
    <lineage>
        <taxon>Bacteria</taxon>
        <taxon>Bacillati</taxon>
        <taxon>Bacillota</taxon>
        <taxon>Bacilli</taxon>
        <taxon>Bacillales</taxon>
        <taxon>Paenibacillaceae</taxon>
        <taxon>Brevibacillus</taxon>
    </lineage>
</organism>
<dbReference type="EMBL" id="RHHT01000003">
    <property type="protein sequence ID" value="RNB85489.1"/>
    <property type="molecule type" value="Genomic_DNA"/>
</dbReference>
<dbReference type="CDD" id="cd00211">
    <property type="entry name" value="PTS_IIA_fru"/>
    <property type="match status" value="1"/>
</dbReference>
<evidence type="ECO:0000313" key="3">
    <source>
        <dbReference type="Proteomes" id="UP000281915"/>
    </source>
</evidence>
<dbReference type="Pfam" id="PF00359">
    <property type="entry name" value="PTS_EIIA_2"/>
    <property type="match status" value="1"/>
</dbReference>
<dbReference type="Proteomes" id="UP000281915">
    <property type="component" value="Unassembled WGS sequence"/>
</dbReference>
<comment type="caution">
    <text evidence="2">The sequence shown here is derived from an EMBL/GenBank/DDBJ whole genome shotgun (WGS) entry which is preliminary data.</text>
</comment>
<dbReference type="SUPFAM" id="SSF55804">
    <property type="entry name" value="Phoshotransferase/anion transport protein"/>
    <property type="match status" value="1"/>
</dbReference>
<dbReference type="AlphaFoldDB" id="A0A3M8DD27"/>
<evidence type="ECO:0000259" key="1">
    <source>
        <dbReference type="PROSITE" id="PS51094"/>
    </source>
</evidence>
<dbReference type="InterPro" id="IPR016152">
    <property type="entry name" value="PTrfase/Anion_transptr"/>
</dbReference>